<feature type="domain" description="Helicase ATP-binding" evidence="9">
    <location>
        <begin position="133"/>
        <end position="305"/>
    </location>
</feature>
<evidence type="ECO:0000256" key="8">
    <source>
        <dbReference type="SAM" id="MobiDB-lite"/>
    </source>
</evidence>
<dbReference type="GO" id="GO:0005524">
    <property type="term" value="F:ATP binding"/>
    <property type="evidence" value="ECO:0007669"/>
    <property type="project" value="UniProtKB-KW"/>
</dbReference>
<dbReference type="PANTHER" id="PTHR47959">
    <property type="entry name" value="ATP-DEPENDENT RNA HELICASE RHLE-RELATED"/>
    <property type="match status" value="1"/>
</dbReference>
<dbReference type="SMART" id="SM00487">
    <property type="entry name" value="DEXDc"/>
    <property type="match status" value="1"/>
</dbReference>
<dbReference type="GO" id="GO:0005829">
    <property type="term" value="C:cytosol"/>
    <property type="evidence" value="ECO:0007669"/>
    <property type="project" value="TreeGrafter"/>
</dbReference>
<dbReference type="Gene3D" id="3.40.50.300">
    <property type="entry name" value="P-loop containing nucleotide triphosphate hydrolases"/>
    <property type="match status" value="2"/>
</dbReference>
<reference evidence="13" key="1">
    <citation type="submission" date="2020-05" db="EMBL/GenBank/DDBJ databases">
        <title>Novel species in genus Nocardioides.</title>
        <authorList>
            <person name="Zhang G."/>
        </authorList>
    </citation>
    <scope>NUCLEOTIDE SEQUENCE [LARGE SCALE GENOMIC DNA]</scope>
    <source>
        <strain evidence="13">zg-1050</strain>
    </source>
</reference>
<dbReference type="GO" id="GO:0016787">
    <property type="term" value="F:hydrolase activity"/>
    <property type="evidence" value="ECO:0007669"/>
    <property type="project" value="UniProtKB-KW"/>
</dbReference>
<evidence type="ECO:0000259" key="9">
    <source>
        <dbReference type="PROSITE" id="PS51192"/>
    </source>
</evidence>
<dbReference type="InterPro" id="IPR050079">
    <property type="entry name" value="DEAD_box_RNA_helicase"/>
</dbReference>
<evidence type="ECO:0000256" key="1">
    <source>
        <dbReference type="ARBA" id="ARBA00022741"/>
    </source>
</evidence>
<dbReference type="PROSITE" id="PS00039">
    <property type="entry name" value="DEAD_ATP_HELICASE"/>
    <property type="match status" value="1"/>
</dbReference>
<dbReference type="AlphaFoldDB" id="A0A6M8IZL7"/>
<dbReference type="SMART" id="SM00490">
    <property type="entry name" value="HELICc"/>
    <property type="match status" value="1"/>
</dbReference>
<dbReference type="InterPro" id="IPR044742">
    <property type="entry name" value="DEAD/DEAH_RhlB"/>
</dbReference>
<organism evidence="12 13">
    <name type="scientific">Berryella wangjianweii</name>
    <dbReference type="NCBI Taxonomy" id="2734634"/>
    <lineage>
        <taxon>Bacteria</taxon>
        <taxon>Bacillati</taxon>
        <taxon>Actinomycetota</taxon>
        <taxon>Coriobacteriia</taxon>
        <taxon>Eggerthellales</taxon>
        <taxon>Eggerthellaceae</taxon>
        <taxon>Berryella</taxon>
    </lineage>
</organism>
<evidence type="ECO:0000256" key="6">
    <source>
        <dbReference type="PROSITE-ProRule" id="PRU00552"/>
    </source>
</evidence>
<evidence type="ECO:0000256" key="4">
    <source>
        <dbReference type="ARBA" id="ARBA00022840"/>
    </source>
</evidence>
<accession>A0A6M8IZL7</accession>
<dbReference type="Pfam" id="PF00271">
    <property type="entry name" value="Helicase_C"/>
    <property type="match status" value="1"/>
</dbReference>
<comment type="similarity">
    <text evidence="5 7">Belongs to the DEAD box helicase family.</text>
</comment>
<dbReference type="InterPro" id="IPR014014">
    <property type="entry name" value="RNA_helicase_DEAD_Q_motif"/>
</dbReference>
<feature type="compositionally biased region" description="Basic and acidic residues" evidence="8">
    <location>
        <begin position="546"/>
        <end position="625"/>
    </location>
</feature>
<feature type="domain" description="DEAD-box RNA helicase Q" evidence="11">
    <location>
        <begin position="102"/>
        <end position="130"/>
    </location>
</feature>
<dbReference type="GO" id="GO:0003724">
    <property type="term" value="F:RNA helicase activity"/>
    <property type="evidence" value="ECO:0007669"/>
    <property type="project" value="InterPro"/>
</dbReference>
<feature type="region of interest" description="Disordered" evidence="8">
    <location>
        <begin position="482"/>
        <end position="693"/>
    </location>
</feature>
<evidence type="ECO:0000313" key="12">
    <source>
        <dbReference type="EMBL" id="QKF07170.1"/>
    </source>
</evidence>
<feature type="compositionally biased region" description="Low complexity" evidence="8">
    <location>
        <begin position="59"/>
        <end position="90"/>
    </location>
</feature>
<name>A0A6M8IZL7_9ACTN</name>
<proteinExistence type="inferred from homology"/>
<keyword evidence="1 7" id="KW-0547">Nucleotide-binding</keyword>
<evidence type="ECO:0000256" key="7">
    <source>
        <dbReference type="RuleBase" id="RU000492"/>
    </source>
</evidence>
<feature type="compositionally biased region" description="Basic and acidic residues" evidence="8">
    <location>
        <begin position="662"/>
        <end position="676"/>
    </location>
</feature>
<sequence>MTTSTNETAENTLEASAVKAATEEASQAQAANAQADKADAPEAAVAPKTEAANSGAIEDACTTTTTARSDSARATEQAATPRPASEPIAPAAAPAIATADGIRFSDLGLSENVLKAVKSLGYETPTPVQAQAIPLVLKGSDLCAAAATGTGKTAAFLLPTMSRLPRARKGGGPRMLVVTPTRELAQQIGDVCFAISRSTRHFQCTVYGGTKYGPQITKLKRGVDILIATPGRLNDLRERGVVNLRDIDVLVIDEADRMLDMGFWPSMESIIAETPTTRQTLLFSATLDRKVMRSVAPILRNPATVEVARSGETARTVDQYVMPIEHRKKQELLQAVLQEKGFDRVIVFTRTKNRAEDCCEQLRAAGFSAESIHSDKTQHKRKRALEGFAKGRTNVLVATDVLARGIDVPSVSYVVNYDLPDMAEDYVHRIGRTGRAGEVGYAISFVSRESRTGLKDIERLIERELPTMPLETYQLDESVLAAKQKKAKKKPSRARDVERAQAHKRGRAGDGPREFRGIARGQGKPYRSAGDGASPAAGRSAAAGRKPGDGGRYGRDERDSRDTRGRRGAARSDRFGSGRDNRFERSDRFDRPARSDRDGRDARGGRPEGREAAGSRKLGRFERKPGTGTGWKGERGQADAYGFVKPARKGGKPSAGGKNHRKESGPRATEGARKAPVDGGFYDRFAKKPKARD</sequence>
<dbReference type="CDD" id="cd00268">
    <property type="entry name" value="DEADc"/>
    <property type="match status" value="1"/>
</dbReference>
<evidence type="ECO:0000256" key="3">
    <source>
        <dbReference type="ARBA" id="ARBA00022806"/>
    </source>
</evidence>
<dbReference type="InterPro" id="IPR001650">
    <property type="entry name" value="Helicase_C-like"/>
</dbReference>
<feature type="compositionally biased region" description="Basic residues" evidence="8">
    <location>
        <begin position="483"/>
        <end position="492"/>
    </location>
</feature>
<evidence type="ECO:0000256" key="2">
    <source>
        <dbReference type="ARBA" id="ARBA00022801"/>
    </source>
</evidence>
<gene>
    <name evidence="12" type="ORF">HLV38_02795</name>
</gene>
<feature type="short sequence motif" description="Q motif" evidence="6">
    <location>
        <begin position="102"/>
        <end position="130"/>
    </location>
</feature>
<dbReference type="RefSeq" id="WP_173164122.1">
    <property type="nucleotide sequence ID" value="NZ_CP053716.1"/>
</dbReference>
<keyword evidence="4 7" id="KW-0067">ATP-binding</keyword>
<evidence type="ECO:0000259" key="11">
    <source>
        <dbReference type="PROSITE" id="PS51195"/>
    </source>
</evidence>
<dbReference type="GO" id="GO:0003676">
    <property type="term" value="F:nucleic acid binding"/>
    <property type="evidence" value="ECO:0007669"/>
    <property type="project" value="InterPro"/>
</dbReference>
<feature type="compositionally biased region" description="Low complexity" evidence="8">
    <location>
        <begin position="527"/>
        <end position="545"/>
    </location>
</feature>
<protein>
    <submittedName>
        <fullName evidence="12">DEAD/DEAH box helicase</fullName>
    </submittedName>
</protein>
<feature type="domain" description="Helicase C-terminal" evidence="10">
    <location>
        <begin position="316"/>
        <end position="476"/>
    </location>
</feature>
<keyword evidence="13" id="KW-1185">Reference proteome</keyword>
<dbReference type="InterPro" id="IPR000629">
    <property type="entry name" value="RNA-helicase_DEAD-box_CS"/>
</dbReference>
<feature type="compositionally biased region" description="Low complexity" evidence="8">
    <location>
        <begin position="23"/>
        <end position="46"/>
    </location>
</feature>
<dbReference type="Proteomes" id="UP000503297">
    <property type="component" value="Chromosome"/>
</dbReference>
<evidence type="ECO:0000313" key="13">
    <source>
        <dbReference type="Proteomes" id="UP000503297"/>
    </source>
</evidence>
<keyword evidence="3 7" id="KW-0347">Helicase</keyword>
<feature type="compositionally biased region" description="Polar residues" evidence="8">
    <location>
        <begin position="1"/>
        <end position="14"/>
    </location>
</feature>
<dbReference type="PANTHER" id="PTHR47959:SF13">
    <property type="entry name" value="ATP-DEPENDENT RNA HELICASE RHLE"/>
    <property type="match status" value="1"/>
</dbReference>
<dbReference type="Pfam" id="PF00270">
    <property type="entry name" value="DEAD"/>
    <property type="match status" value="1"/>
</dbReference>
<dbReference type="KEGG" id="bwa:HLV38_02795"/>
<dbReference type="SUPFAM" id="SSF52540">
    <property type="entry name" value="P-loop containing nucleoside triphosphate hydrolases"/>
    <property type="match status" value="1"/>
</dbReference>
<evidence type="ECO:0000259" key="10">
    <source>
        <dbReference type="PROSITE" id="PS51194"/>
    </source>
</evidence>
<dbReference type="PROSITE" id="PS51192">
    <property type="entry name" value="HELICASE_ATP_BIND_1"/>
    <property type="match status" value="1"/>
</dbReference>
<dbReference type="PROSITE" id="PS51195">
    <property type="entry name" value="Q_MOTIF"/>
    <property type="match status" value="1"/>
</dbReference>
<dbReference type="InterPro" id="IPR014001">
    <property type="entry name" value="Helicase_ATP-bd"/>
</dbReference>
<dbReference type="PROSITE" id="PS51194">
    <property type="entry name" value="HELICASE_CTER"/>
    <property type="match status" value="1"/>
</dbReference>
<dbReference type="InterPro" id="IPR027417">
    <property type="entry name" value="P-loop_NTPase"/>
</dbReference>
<dbReference type="InterPro" id="IPR011545">
    <property type="entry name" value="DEAD/DEAH_box_helicase_dom"/>
</dbReference>
<keyword evidence="2 7" id="KW-0378">Hydrolase</keyword>
<feature type="region of interest" description="Disordered" evidence="8">
    <location>
        <begin position="1"/>
        <end position="90"/>
    </location>
</feature>
<evidence type="ECO:0000256" key="5">
    <source>
        <dbReference type="ARBA" id="ARBA00038437"/>
    </source>
</evidence>
<dbReference type="CDD" id="cd18787">
    <property type="entry name" value="SF2_C_DEAD"/>
    <property type="match status" value="1"/>
</dbReference>
<feature type="compositionally biased region" description="Basic and acidic residues" evidence="8">
    <location>
        <begin position="493"/>
        <end position="517"/>
    </location>
</feature>
<dbReference type="EMBL" id="CP053716">
    <property type="protein sequence ID" value="QKF07170.1"/>
    <property type="molecule type" value="Genomic_DNA"/>
</dbReference>